<keyword evidence="2" id="KW-1185">Reference proteome</keyword>
<dbReference type="PRINTS" id="PR00413">
    <property type="entry name" value="HADHALOGNASE"/>
</dbReference>
<dbReference type="SFLD" id="SFLDG01129">
    <property type="entry name" value="C1.5:_HAD__Beta-PGM__Phosphata"/>
    <property type="match status" value="1"/>
</dbReference>
<dbReference type="Gene3D" id="1.10.150.450">
    <property type="match status" value="1"/>
</dbReference>
<organism evidence="1 2">
    <name type="scientific">Sphingomonas crocodyli</name>
    <dbReference type="NCBI Taxonomy" id="1979270"/>
    <lineage>
        <taxon>Bacteria</taxon>
        <taxon>Pseudomonadati</taxon>
        <taxon>Pseudomonadota</taxon>
        <taxon>Alphaproteobacteria</taxon>
        <taxon>Sphingomonadales</taxon>
        <taxon>Sphingomonadaceae</taxon>
        <taxon>Sphingomonas</taxon>
    </lineage>
</organism>
<dbReference type="SFLD" id="SFLDG01132">
    <property type="entry name" value="C1.5.3:_5'-Nucleotidase_Like"/>
    <property type="match status" value="1"/>
</dbReference>
<dbReference type="InterPro" id="IPR036412">
    <property type="entry name" value="HAD-like_sf"/>
</dbReference>
<dbReference type="InterPro" id="IPR023214">
    <property type="entry name" value="HAD_sf"/>
</dbReference>
<dbReference type="InterPro" id="IPR010237">
    <property type="entry name" value="Pyr-5-nucltdase"/>
</dbReference>
<gene>
    <name evidence="1" type="ORF">EOD43_01400</name>
</gene>
<accession>A0A437M4K6</accession>
<evidence type="ECO:0000313" key="2">
    <source>
        <dbReference type="Proteomes" id="UP000282971"/>
    </source>
</evidence>
<dbReference type="NCBIfam" id="TIGR01993">
    <property type="entry name" value="Pyr-5-nucltdase"/>
    <property type="match status" value="1"/>
</dbReference>
<dbReference type="SUPFAM" id="SSF56784">
    <property type="entry name" value="HAD-like"/>
    <property type="match status" value="1"/>
</dbReference>
<dbReference type="NCBIfam" id="TIGR01509">
    <property type="entry name" value="HAD-SF-IA-v3"/>
    <property type="match status" value="1"/>
</dbReference>
<dbReference type="InterPro" id="IPR006439">
    <property type="entry name" value="HAD-SF_hydro_IA"/>
</dbReference>
<name>A0A437M4K6_9SPHN</name>
<dbReference type="EMBL" id="SACN01000001">
    <property type="protein sequence ID" value="RVT92609.1"/>
    <property type="molecule type" value="Genomic_DNA"/>
</dbReference>
<dbReference type="Pfam" id="PF00702">
    <property type="entry name" value="Hydrolase"/>
    <property type="match status" value="1"/>
</dbReference>
<dbReference type="RefSeq" id="WP_127740382.1">
    <property type="nucleotide sequence ID" value="NZ_SACN01000001.1"/>
</dbReference>
<dbReference type="PANTHER" id="PTHR12725">
    <property type="entry name" value="HALOACID DEHALOGENASE-LIKE HYDROLASE"/>
    <property type="match status" value="1"/>
</dbReference>
<dbReference type="Gene3D" id="3.40.50.1000">
    <property type="entry name" value="HAD superfamily/HAD-like"/>
    <property type="match status" value="1"/>
</dbReference>
<comment type="caution">
    <text evidence="1">The sequence shown here is derived from an EMBL/GenBank/DDBJ whole genome shotgun (WGS) entry which is preliminary data.</text>
</comment>
<dbReference type="AlphaFoldDB" id="A0A437M4K6"/>
<protein>
    <submittedName>
        <fullName evidence="1">Pyrimidine 5'-nucleotidase</fullName>
    </submittedName>
</protein>
<dbReference type="Proteomes" id="UP000282971">
    <property type="component" value="Unassembled WGS sequence"/>
</dbReference>
<dbReference type="PANTHER" id="PTHR12725:SF117">
    <property type="entry name" value="HALOACID DEHALOGENASE-LIKE HYDROLASE"/>
    <property type="match status" value="1"/>
</dbReference>
<dbReference type="SFLD" id="SFLDS00003">
    <property type="entry name" value="Haloacid_Dehalogenase"/>
    <property type="match status" value="1"/>
</dbReference>
<dbReference type="OrthoDB" id="9803141at2"/>
<reference evidence="1 2" key="1">
    <citation type="submission" date="2019-01" db="EMBL/GenBank/DDBJ databases">
        <authorList>
            <person name="Chen W.-M."/>
        </authorList>
    </citation>
    <scope>NUCLEOTIDE SEQUENCE [LARGE SCALE GENOMIC DNA]</scope>
    <source>
        <strain evidence="1 2">CCP-7</strain>
    </source>
</reference>
<evidence type="ECO:0000313" key="1">
    <source>
        <dbReference type="EMBL" id="RVT92609.1"/>
    </source>
</evidence>
<proteinExistence type="predicted"/>
<sequence length="223" mass="24837">MIPALSHVDCWIFDLDNTLYPASADLFGHIDVRMGLYIQRLLGVDPDEAHRIQKGLFRDHGTTLSGLMTTHDIDPHEFLAFVHDIEMDSLAEDRRLIEGIAELPGRKLIFTNGDRDYAGRVLGKLGLSTTFEAIHDIHACAYQPKPHAASYASMVDALRVNPTSALFVDDMARNLKPAKAIGLTTVWVNNGSDHGDHGHEPDHIDFEINDVGHWLDEILGKIK</sequence>